<keyword evidence="3" id="KW-1185">Reference proteome</keyword>
<organism evidence="2 3">
    <name type="scientific">Brassica napus</name>
    <name type="common">Rape</name>
    <dbReference type="NCBI Taxonomy" id="3708"/>
    <lineage>
        <taxon>Eukaryota</taxon>
        <taxon>Viridiplantae</taxon>
        <taxon>Streptophyta</taxon>
        <taxon>Embryophyta</taxon>
        <taxon>Tracheophyta</taxon>
        <taxon>Spermatophyta</taxon>
        <taxon>Magnoliopsida</taxon>
        <taxon>eudicotyledons</taxon>
        <taxon>Gunneridae</taxon>
        <taxon>Pentapetalae</taxon>
        <taxon>rosids</taxon>
        <taxon>malvids</taxon>
        <taxon>Brassicales</taxon>
        <taxon>Brassicaceae</taxon>
        <taxon>Brassiceae</taxon>
        <taxon>Brassica</taxon>
    </lineage>
</organism>
<proteinExistence type="predicted"/>
<dbReference type="EMBL" id="JAGKQM010000005">
    <property type="protein sequence ID" value="KAH0927375.1"/>
    <property type="molecule type" value="Genomic_DNA"/>
</dbReference>
<protein>
    <submittedName>
        <fullName evidence="2">Uncharacterized protein</fullName>
    </submittedName>
</protein>
<reference evidence="2 3" key="1">
    <citation type="submission" date="2021-05" db="EMBL/GenBank/DDBJ databases">
        <title>Genome Assembly of Synthetic Allotetraploid Brassica napus Reveals Homoeologous Exchanges between Subgenomes.</title>
        <authorList>
            <person name="Davis J.T."/>
        </authorList>
    </citation>
    <scope>NUCLEOTIDE SEQUENCE [LARGE SCALE GENOMIC DNA]</scope>
    <source>
        <strain evidence="3">cv. Da-Ae</strain>
        <tissue evidence="2">Seedling</tissue>
    </source>
</reference>
<evidence type="ECO:0000256" key="1">
    <source>
        <dbReference type="SAM" id="MobiDB-lite"/>
    </source>
</evidence>
<accession>A0ABQ8DDB4</accession>
<comment type="caution">
    <text evidence="2">The sequence shown here is derived from an EMBL/GenBank/DDBJ whole genome shotgun (WGS) entry which is preliminary data.</text>
</comment>
<evidence type="ECO:0000313" key="3">
    <source>
        <dbReference type="Proteomes" id="UP000824890"/>
    </source>
</evidence>
<name>A0ABQ8DDB4_BRANA</name>
<feature type="region of interest" description="Disordered" evidence="1">
    <location>
        <begin position="24"/>
        <end position="44"/>
    </location>
</feature>
<feature type="compositionally biased region" description="Acidic residues" evidence="1">
    <location>
        <begin position="29"/>
        <end position="44"/>
    </location>
</feature>
<evidence type="ECO:0000313" key="2">
    <source>
        <dbReference type="EMBL" id="KAH0927375.1"/>
    </source>
</evidence>
<sequence length="59" mass="6760">MGLQKYLARLEKTGPYRRNPSYIRRSVEEEADEETEEEAQEDETAIQVACVSPCLSINL</sequence>
<gene>
    <name evidence="2" type="ORF">HID58_019631</name>
</gene>
<dbReference type="Proteomes" id="UP000824890">
    <property type="component" value="Unassembled WGS sequence"/>
</dbReference>